<dbReference type="InterPro" id="IPR000524">
    <property type="entry name" value="Tscrpt_reg_HTH_GntR"/>
</dbReference>
<sequence>MISLMSTLTTGRPSRPSRVDEAFDFIAERIFAQDVRPGDFLRIDAIAGELDMSITPVREALNRIAAVGLAQADANRGYRVAPLLDTSAFHRLFSARHAIEMAAARGTDDQPNRWVRDLDRADVDRLGELVDRMGTIEHDSSYQQYSEYSRLDGLLHREFMRLSGNEFLLTAWQSLHFHMHVSRLYTGVGVIDFDEAQAEHHALVDALRERDGELFVFLCDKHIRRAEQRLSHLLPSLRDSAAE</sequence>
<dbReference type="InterPro" id="IPR036388">
    <property type="entry name" value="WH-like_DNA-bd_sf"/>
</dbReference>
<evidence type="ECO:0000256" key="1">
    <source>
        <dbReference type="ARBA" id="ARBA00023015"/>
    </source>
</evidence>
<protein>
    <submittedName>
        <fullName evidence="5">FCD domain-containing protein</fullName>
    </submittedName>
</protein>
<keyword evidence="1" id="KW-0805">Transcription regulation</keyword>
<accession>A0A6L5R5K5</accession>
<dbReference type="Proteomes" id="UP000476511">
    <property type="component" value="Unassembled WGS sequence"/>
</dbReference>
<comment type="caution">
    <text evidence="5">The sequence shown here is derived from an EMBL/GenBank/DDBJ whole genome shotgun (WGS) entry which is preliminary data.</text>
</comment>
<dbReference type="SMART" id="SM00345">
    <property type="entry name" value="HTH_GNTR"/>
    <property type="match status" value="1"/>
</dbReference>
<dbReference type="Pfam" id="PF00392">
    <property type="entry name" value="GntR"/>
    <property type="match status" value="1"/>
</dbReference>
<dbReference type="GO" id="GO:0003700">
    <property type="term" value="F:DNA-binding transcription factor activity"/>
    <property type="evidence" value="ECO:0007669"/>
    <property type="project" value="InterPro"/>
</dbReference>
<evidence type="ECO:0000256" key="2">
    <source>
        <dbReference type="ARBA" id="ARBA00023125"/>
    </source>
</evidence>
<dbReference type="SUPFAM" id="SSF46785">
    <property type="entry name" value="Winged helix' DNA-binding domain"/>
    <property type="match status" value="1"/>
</dbReference>
<keyword evidence="6" id="KW-1185">Reference proteome</keyword>
<name>A0A6L5R5K5_9MICO</name>
<dbReference type="Pfam" id="PF07729">
    <property type="entry name" value="FCD"/>
    <property type="match status" value="1"/>
</dbReference>
<dbReference type="InterPro" id="IPR008920">
    <property type="entry name" value="TF_FadR/GntR_C"/>
</dbReference>
<dbReference type="Gene3D" id="1.10.10.10">
    <property type="entry name" value="Winged helix-like DNA-binding domain superfamily/Winged helix DNA-binding domain"/>
    <property type="match status" value="1"/>
</dbReference>
<dbReference type="AlphaFoldDB" id="A0A6L5R5K5"/>
<gene>
    <name evidence="5" type="ORF">GJR97_11745</name>
</gene>
<organism evidence="5 6">
    <name type="scientific">Agromyces kandeliae</name>
    <dbReference type="NCBI Taxonomy" id="2666141"/>
    <lineage>
        <taxon>Bacteria</taxon>
        <taxon>Bacillati</taxon>
        <taxon>Actinomycetota</taxon>
        <taxon>Actinomycetes</taxon>
        <taxon>Micrococcales</taxon>
        <taxon>Microbacteriaceae</taxon>
        <taxon>Agromyces</taxon>
    </lineage>
</organism>
<reference evidence="5 6" key="1">
    <citation type="submission" date="2019-11" db="EMBL/GenBank/DDBJ databases">
        <title>Agromyces kandeliae sp. nov., isolated from mangrove soil.</title>
        <authorList>
            <person name="Wang R."/>
        </authorList>
    </citation>
    <scope>NUCLEOTIDE SEQUENCE [LARGE SCALE GENOMIC DNA]</scope>
    <source>
        <strain evidence="5 6">Q22</strain>
    </source>
</reference>
<keyword evidence="3" id="KW-0804">Transcription</keyword>
<dbReference type="PROSITE" id="PS50949">
    <property type="entry name" value="HTH_GNTR"/>
    <property type="match status" value="1"/>
</dbReference>
<dbReference type="GO" id="GO:0003677">
    <property type="term" value="F:DNA binding"/>
    <property type="evidence" value="ECO:0007669"/>
    <property type="project" value="UniProtKB-KW"/>
</dbReference>
<dbReference type="InterPro" id="IPR011711">
    <property type="entry name" value="GntR_C"/>
</dbReference>
<dbReference type="PANTHER" id="PTHR43537:SF5">
    <property type="entry name" value="UXU OPERON TRANSCRIPTIONAL REGULATOR"/>
    <property type="match status" value="1"/>
</dbReference>
<dbReference type="InterPro" id="IPR036390">
    <property type="entry name" value="WH_DNA-bd_sf"/>
</dbReference>
<dbReference type="SMART" id="SM00895">
    <property type="entry name" value="FCD"/>
    <property type="match status" value="1"/>
</dbReference>
<evidence type="ECO:0000259" key="4">
    <source>
        <dbReference type="PROSITE" id="PS50949"/>
    </source>
</evidence>
<dbReference type="PANTHER" id="PTHR43537">
    <property type="entry name" value="TRANSCRIPTIONAL REGULATOR, GNTR FAMILY"/>
    <property type="match status" value="1"/>
</dbReference>
<evidence type="ECO:0000313" key="6">
    <source>
        <dbReference type="Proteomes" id="UP000476511"/>
    </source>
</evidence>
<dbReference type="EMBL" id="WKJD01000016">
    <property type="protein sequence ID" value="MRX44397.1"/>
    <property type="molecule type" value="Genomic_DNA"/>
</dbReference>
<dbReference type="Gene3D" id="1.20.120.530">
    <property type="entry name" value="GntR ligand-binding domain-like"/>
    <property type="match status" value="1"/>
</dbReference>
<evidence type="ECO:0000313" key="5">
    <source>
        <dbReference type="EMBL" id="MRX44397.1"/>
    </source>
</evidence>
<proteinExistence type="predicted"/>
<keyword evidence="2" id="KW-0238">DNA-binding</keyword>
<evidence type="ECO:0000256" key="3">
    <source>
        <dbReference type="ARBA" id="ARBA00023163"/>
    </source>
</evidence>
<feature type="domain" description="HTH gntR-type" evidence="4">
    <location>
        <begin position="16"/>
        <end position="83"/>
    </location>
</feature>
<dbReference type="SUPFAM" id="SSF48008">
    <property type="entry name" value="GntR ligand-binding domain-like"/>
    <property type="match status" value="1"/>
</dbReference>